<organism evidence="7 8">
    <name type="scientific">Massilia rubra</name>
    <dbReference type="NCBI Taxonomy" id="2607910"/>
    <lineage>
        <taxon>Bacteria</taxon>
        <taxon>Pseudomonadati</taxon>
        <taxon>Pseudomonadota</taxon>
        <taxon>Betaproteobacteria</taxon>
        <taxon>Burkholderiales</taxon>
        <taxon>Oxalobacteraceae</taxon>
        <taxon>Telluria group</taxon>
        <taxon>Massilia</taxon>
    </lineage>
</organism>
<dbReference type="InterPro" id="IPR036271">
    <property type="entry name" value="Tet_transcr_reg_TetR-rel_C_sf"/>
</dbReference>
<dbReference type="InterPro" id="IPR050109">
    <property type="entry name" value="HTH-type_TetR-like_transc_reg"/>
</dbReference>
<proteinExistence type="predicted"/>
<dbReference type="InterPro" id="IPR009057">
    <property type="entry name" value="Homeodomain-like_sf"/>
</dbReference>
<evidence type="ECO:0000313" key="8">
    <source>
        <dbReference type="Proteomes" id="UP000785613"/>
    </source>
</evidence>
<evidence type="ECO:0000256" key="3">
    <source>
        <dbReference type="ARBA" id="ARBA00023125"/>
    </source>
</evidence>
<dbReference type="InterPro" id="IPR015292">
    <property type="entry name" value="Tscrpt_reg_YbiH_C"/>
</dbReference>
<dbReference type="PROSITE" id="PS50977">
    <property type="entry name" value="HTH_TETR_2"/>
    <property type="match status" value="1"/>
</dbReference>
<dbReference type="SUPFAM" id="SSF48498">
    <property type="entry name" value="Tetracyclin repressor-like, C-terminal domain"/>
    <property type="match status" value="1"/>
</dbReference>
<keyword evidence="1" id="KW-0678">Repressor</keyword>
<dbReference type="PROSITE" id="PS01081">
    <property type="entry name" value="HTH_TETR_1"/>
    <property type="match status" value="1"/>
</dbReference>
<evidence type="ECO:0000313" key="7">
    <source>
        <dbReference type="EMBL" id="NHZ36954.1"/>
    </source>
</evidence>
<keyword evidence="8" id="KW-1185">Reference proteome</keyword>
<dbReference type="EMBL" id="VUYU01000023">
    <property type="protein sequence ID" value="NHZ36954.1"/>
    <property type="molecule type" value="Genomic_DNA"/>
</dbReference>
<dbReference type="Gene3D" id="1.10.357.10">
    <property type="entry name" value="Tetracycline Repressor, domain 2"/>
    <property type="match status" value="1"/>
</dbReference>
<evidence type="ECO:0000256" key="1">
    <source>
        <dbReference type="ARBA" id="ARBA00022491"/>
    </source>
</evidence>
<accession>A0ABX0LSJ6</accession>
<evidence type="ECO:0000256" key="5">
    <source>
        <dbReference type="PROSITE-ProRule" id="PRU00335"/>
    </source>
</evidence>
<dbReference type="PANTHER" id="PTHR30055">
    <property type="entry name" value="HTH-TYPE TRANSCRIPTIONAL REGULATOR RUTR"/>
    <property type="match status" value="1"/>
</dbReference>
<dbReference type="Pfam" id="PF09209">
    <property type="entry name" value="CecR_C"/>
    <property type="match status" value="1"/>
</dbReference>
<evidence type="ECO:0000259" key="6">
    <source>
        <dbReference type="PROSITE" id="PS50977"/>
    </source>
</evidence>
<keyword evidence="4" id="KW-0804">Transcription</keyword>
<dbReference type="Gene3D" id="1.10.10.60">
    <property type="entry name" value="Homeodomain-like"/>
    <property type="match status" value="1"/>
</dbReference>
<protein>
    <submittedName>
        <fullName evidence="7">DUF1956 domain-containing protein</fullName>
    </submittedName>
</protein>
<dbReference type="SUPFAM" id="SSF46689">
    <property type="entry name" value="Homeodomain-like"/>
    <property type="match status" value="1"/>
</dbReference>
<dbReference type="Proteomes" id="UP000785613">
    <property type="component" value="Unassembled WGS sequence"/>
</dbReference>
<keyword evidence="2" id="KW-0805">Transcription regulation</keyword>
<dbReference type="Pfam" id="PF00440">
    <property type="entry name" value="TetR_N"/>
    <property type="match status" value="1"/>
</dbReference>
<name>A0ABX0LSJ6_9BURK</name>
<reference evidence="7 8" key="1">
    <citation type="submission" date="2019-09" db="EMBL/GenBank/DDBJ databases">
        <title>Taxonomy of Antarctic Massilia spp.: description of Massilia rubra sp. nov., Massilia aquatica sp. nov., Massilia mucilaginosa sp. nov., Massilia frigida sp. nov. isolated from streams, lakes and regoliths.</title>
        <authorList>
            <person name="Holochova P."/>
            <person name="Sedlacek I."/>
            <person name="Kralova S."/>
            <person name="Maslanova I."/>
            <person name="Busse H.-J."/>
            <person name="Stankova E."/>
            <person name="Vrbovska V."/>
            <person name="Kovarovic V."/>
            <person name="Bartak M."/>
            <person name="Svec P."/>
            <person name="Pantucek R."/>
        </authorList>
    </citation>
    <scope>NUCLEOTIDE SEQUENCE [LARGE SCALE GENOMIC DNA]</scope>
    <source>
        <strain evidence="7 8">CCM 8692</strain>
    </source>
</reference>
<dbReference type="InterPro" id="IPR001647">
    <property type="entry name" value="HTH_TetR"/>
</dbReference>
<evidence type="ECO:0000256" key="2">
    <source>
        <dbReference type="ARBA" id="ARBA00023015"/>
    </source>
</evidence>
<keyword evidence="3 5" id="KW-0238">DNA-binding</keyword>
<sequence>MKMKADDNDVRNRIISAATECFAEKGFRGTSVRKICERAGVNLAMVNYYFGSKDGLYVAVIDREGGAEEMDELTVPARDQSVPAARRLGDLIERLMVDMMTAGPHSLISRLISWELVEPTAALGHIVDTLILPLQVVMLELVREIAPAGTSDIEIRNNLFSILGQLLYYDHSRPVNELLAPDMVYDEAGIRAIARHVTAFSLRALGMADGDQGRR</sequence>
<gene>
    <name evidence="7" type="ORF">F0185_25640</name>
</gene>
<evidence type="ECO:0000256" key="4">
    <source>
        <dbReference type="ARBA" id="ARBA00023163"/>
    </source>
</evidence>
<dbReference type="PANTHER" id="PTHR30055:SF234">
    <property type="entry name" value="HTH-TYPE TRANSCRIPTIONAL REGULATOR BETI"/>
    <property type="match status" value="1"/>
</dbReference>
<dbReference type="PRINTS" id="PR00455">
    <property type="entry name" value="HTHTETR"/>
</dbReference>
<comment type="caution">
    <text evidence="7">The sequence shown here is derived from an EMBL/GenBank/DDBJ whole genome shotgun (WGS) entry which is preliminary data.</text>
</comment>
<dbReference type="InterPro" id="IPR023772">
    <property type="entry name" value="DNA-bd_HTH_TetR-type_CS"/>
</dbReference>
<feature type="DNA-binding region" description="H-T-H motif" evidence="5">
    <location>
        <begin position="31"/>
        <end position="50"/>
    </location>
</feature>
<feature type="domain" description="HTH tetR-type" evidence="6">
    <location>
        <begin position="8"/>
        <end position="68"/>
    </location>
</feature>